<evidence type="ECO:0000313" key="2">
    <source>
        <dbReference type="EMBL" id="RGZ20044.1"/>
    </source>
</evidence>
<gene>
    <name evidence="2" type="ORF">DXA03_00600</name>
</gene>
<evidence type="ECO:0000259" key="1">
    <source>
        <dbReference type="Pfam" id="PF18510"/>
    </source>
</evidence>
<dbReference type="Proteomes" id="UP000285209">
    <property type="component" value="Unassembled WGS sequence"/>
</dbReference>
<dbReference type="AlphaFoldDB" id="A0A413MF10"/>
<organism evidence="2 3">
    <name type="scientific">Agathobacter rectalis</name>
    <dbReference type="NCBI Taxonomy" id="39491"/>
    <lineage>
        <taxon>Bacteria</taxon>
        <taxon>Bacillati</taxon>
        <taxon>Bacillota</taxon>
        <taxon>Clostridia</taxon>
        <taxon>Lachnospirales</taxon>
        <taxon>Lachnospiraceae</taxon>
        <taxon>Agathobacter</taxon>
    </lineage>
</organism>
<sequence>MSKSSWSVYTYGVRIKRRFVNGRFSNESDTIDITKDMEKTLEMTDINWRDGHDLRQDIIDYEIVQHIFEIFRLTVQMRNSLSELEDRDYDRLISPVLNENNIFYDSAKAGDALPKDADANGAYCIALKGLYEIKQITENWKEDGKFSRDKLKISNKDWFDFIQNKRYL</sequence>
<feature type="domain" description="Cas12a nuclease" evidence="1">
    <location>
        <begin position="2"/>
        <end position="108"/>
    </location>
</feature>
<name>A0A413MF10_9FIRM</name>
<protein>
    <recommendedName>
        <fullName evidence="1">Cas12a nuclease domain-containing protein</fullName>
    </recommendedName>
</protein>
<evidence type="ECO:0000313" key="3">
    <source>
        <dbReference type="Proteomes" id="UP000285209"/>
    </source>
</evidence>
<comment type="caution">
    <text evidence="2">The sequence shown here is derived from an EMBL/GenBank/DDBJ whole genome shotgun (WGS) entry which is preliminary data.</text>
</comment>
<dbReference type="InterPro" id="IPR040882">
    <property type="entry name" value="Cas12a_NUC"/>
</dbReference>
<accession>A0A413MF10</accession>
<proteinExistence type="predicted"/>
<reference evidence="2 3" key="1">
    <citation type="submission" date="2018-08" db="EMBL/GenBank/DDBJ databases">
        <title>A genome reference for cultivated species of the human gut microbiota.</title>
        <authorList>
            <person name="Zou Y."/>
            <person name="Xue W."/>
            <person name="Luo G."/>
        </authorList>
    </citation>
    <scope>NUCLEOTIDE SEQUENCE [LARGE SCALE GENOMIC DNA]</scope>
    <source>
        <strain evidence="2 3">AM54-25XD</strain>
    </source>
</reference>
<dbReference type="Pfam" id="PF18510">
    <property type="entry name" value="NUC"/>
    <property type="match status" value="1"/>
</dbReference>
<dbReference type="EMBL" id="QSDV01000001">
    <property type="protein sequence ID" value="RGZ20044.1"/>
    <property type="molecule type" value="Genomic_DNA"/>
</dbReference>